<feature type="region of interest" description="Disordered" evidence="1">
    <location>
        <begin position="508"/>
        <end position="542"/>
    </location>
</feature>
<feature type="region of interest" description="Disordered" evidence="1">
    <location>
        <begin position="450"/>
        <end position="496"/>
    </location>
</feature>
<name>A0A4P9WAN9_9FUNG</name>
<dbReference type="AlphaFoldDB" id="A0A4P9WAN9"/>
<gene>
    <name evidence="2" type="ORF">BDK51DRAFT_42490</name>
</gene>
<protein>
    <submittedName>
        <fullName evidence="2">Uncharacterized protein</fullName>
    </submittedName>
</protein>
<feature type="compositionally biased region" description="Acidic residues" evidence="1">
    <location>
        <begin position="463"/>
        <end position="496"/>
    </location>
</feature>
<organism evidence="2 3">
    <name type="scientific">Blyttiomyces helicus</name>
    <dbReference type="NCBI Taxonomy" id="388810"/>
    <lineage>
        <taxon>Eukaryota</taxon>
        <taxon>Fungi</taxon>
        <taxon>Fungi incertae sedis</taxon>
        <taxon>Chytridiomycota</taxon>
        <taxon>Chytridiomycota incertae sedis</taxon>
        <taxon>Chytridiomycetes</taxon>
        <taxon>Chytridiomycetes incertae sedis</taxon>
        <taxon>Blyttiomyces</taxon>
    </lineage>
</organism>
<evidence type="ECO:0000313" key="3">
    <source>
        <dbReference type="Proteomes" id="UP000269721"/>
    </source>
</evidence>
<feature type="compositionally biased region" description="Polar residues" evidence="1">
    <location>
        <begin position="50"/>
        <end position="69"/>
    </location>
</feature>
<feature type="compositionally biased region" description="Basic and acidic residues" evidence="1">
    <location>
        <begin position="515"/>
        <end position="535"/>
    </location>
</feature>
<dbReference type="EMBL" id="KZ996622">
    <property type="protein sequence ID" value="RKO88583.1"/>
    <property type="molecule type" value="Genomic_DNA"/>
</dbReference>
<evidence type="ECO:0000313" key="2">
    <source>
        <dbReference type="EMBL" id="RKO88583.1"/>
    </source>
</evidence>
<proteinExistence type="predicted"/>
<sequence length="542" mass="59703">MREPWIPVGSDRRGPPAIGGPLSLPPRYSAPRLGEHGSPAQPRHPANPVIPSQPNAQSHPPSQLHSTMSEPDRPRTPQPPTPAPSLHETQQLHRFFLGPPNAAREKECWDEFCFAWLAQSREGRTAAVAPRAQLICFIKKPAARPGERSTSWSQVLDNPMLNVFLNCVVREHLDRIVNRFPKGGGIALGPRKRANPDGGQDRKGKSFDALLGIQMSGSPTESVTGQIETDESWCPGRGKTAHVIREPFAADSLSEATTPSTGRQPGVYIAADHDSLLFKARISRSPSLERRFRNEVSRQHASAGEGLGLSDRFGHSIIGFSTPDTHFTIPLHLHHRPPPRPSPCPVPVSNWFPILSLPRTSSLSVSYILPLPPPLPPPLAMLHSAIDRILSSVDSLTNSYEALTDYFKSEEDYPGSESFYAALNQTLERRGFAGKIVQRHPVHLVKEQFTAEPRGNASRDAADDVYEDGDGMMDVDQEEEEGEEEEAFDEEEEGDDVLMVRFEFRVAGGGGGEEEGGHVRYHDLDEISTGGKERTQSCVMRK</sequence>
<dbReference type="Proteomes" id="UP000269721">
    <property type="component" value="Unassembled WGS sequence"/>
</dbReference>
<feature type="region of interest" description="Disordered" evidence="1">
    <location>
        <begin position="185"/>
        <end position="205"/>
    </location>
</feature>
<accession>A0A4P9WAN9</accession>
<evidence type="ECO:0000256" key="1">
    <source>
        <dbReference type="SAM" id="MobiDB-lite"/>
    </source>
</evidence>
<reference evidence="3" key="1">
    <citation type="journal article" date="2018" name="Nat. Microbiol.">
        <title>Leveraging single-cell genomics to expand the fungal tree of life.</title>
        <authorList>
            <person name="Ahrendt S.R."/>
            <person name="Quandt C.A."/>
            <person name="Ciobanu D."/>
            <person name="Clum A."/>
            <person name="Salamov A."/>
            <person name="Andreopoulos B."/>
            <person name="Cheng J.F."/>
            <person name="Woyke T."/>
            <person name="Pelin A."/>
            <person name="Henrissat B."/>
            <person name="Reynolds N.K."/>
            <person name="Benny G.L."/>
            <person name="Smith M.E."/>
            <person name="James T.Y."/>
            <person name="Grigoriev I.V."/>
        </authorList>
    </citation>
    <scope>NUCLEOTIDE SEQUENCE [LARGE SCALE GENOMIC DNA]</scope>
</reference>
<feature type="region of interest" description="Disordered" evidence="1">
    <location>
        <begin position="1"/>
        <end position="86"/>
    </location>
</feature>
<keyword evidence="3" id="KW-1185">Reference proteome</keyword>